<dbReference type="GeneID" id="45693565"/>
<dbReference type="Proteomes" id="UP000594892">
    <property type="component" value="Chromosome 1"/>
</dbReference>
<name>A0AAP9XY44_BURGL</name>
<accession>A0AAP9XY44</accession>
<dbReference type="InterPro" id="IPR009211">
    <property type="entry name" value="TagJ"/>
</dbReference>
<dbReference type="SUPFAM" id="SSF144059">
    <property type="entry name" value="ImpE-like"/>
    <property type="match status" value="1"/>
</dbReference>
<dbReference type="Pfam" id="PF07024">
    <property type="entry name" value="ImpE"/>
    <property type="match status" value="1"/>
</dbReference>
<evidence type="ECO:0000313" key="1">
    <source>
        <dbReference type="EMBL" id="QPQ90906.1"/>
    </source>
</evidence>
<dbReference type="AlphaFoldDB" id="A0AAP9XY44"/>
<dbReference type="EMBL" id="CP065600">
    <property type="protein sequence ID" value="QPQ90906.1"/>
    <property type="molecule type" value="Genomic_DNA"/>
</dbReference>
<reference evidence="2" key="2">
    <citation type="submission" date="2022-06" db="EMBL/GenBank/DDBJ databases">
        <title>Draft genome sequence of Burkholderia glumae strain GR20004 isolated from rice panicle showing bacterial panicle blight.</title>
        <authorList>
            <person name="Choi S.Y."/>
            <person name="Lee Y.H."/>
        </authorList>
    </citation>
    <scope>NUCLEOTIDE SEQUENCE</scope>
    <source>
        <strain evidence="2">GR20004</strain>
    </source>
</reference>
<protein>
    <submittedName>
        <fullName evidence="1">ImpE protein superfamily protein</fullName>
    </submittedName>
</protein>
<dbReference type="PIRSF" id="PIRSF029288">
    <property type="entry name" value="SciE_ImpE"/>
    <property type="match status" value="1"/>
</dbReference>
<evidence type="ECO:0000313" key="4">
    <source>
        <dbReference type="Proteomes" id="UP001056386"/>
    </source>
</evidence>
<reference evidence="1 3" key="1">
    <citation type="submission" date="2020-12" db="EMBL/GenBank/DDBJ databases">
        <title>FDA dAtabase for Regulatory Grade micrObial Sequences (FDA-ARGOS): Supporting development and validation of Infectious Disease Dx tests.</title>
        <authorList>
            <person name="Minogue T."/>
            <person name="Wolcott M."/>
            <person name="Wasieloski L."/>
            <person name="Aguilar W."/>
            <person name="Moore D."/>
            <person name="Jaissle J."/>
            <person name="Tallon L."/>
            <person name="Sadzewicz L."/>
            <person name="Zhao X."/>
            <person name="Boylan J."/>
            <person name="Ott S."/>
            <person name="Bowen H."/>
            <person name="Vavikolanu K."/>
            <person name="Mehta A."/>
            <person name="Aluvathingal J."/>
            <person name="Nadendla S."/>
            <person name="Yan Y."/>
            <person name="Sichtig H."/>
        </authorList>
    </citation>
    <scope>NUCLEOTIDE SEQUENCE [LARGE SCALE GENOMIC DNA]</scope>
    <source>
        <strain evidence="1 3">FDAARGOS_949</strain>
    </source>
</reference>
<dbReference type="RefSeq" id="WP_012733044.1">
    <property type="nucleotide sequence ID" value="NZ_CP021075.1"/>
</dbReference>
<evidence type="ECO:0000313" key="3">
    <source>
        <dbReference type="Proteomes" id="UP000594892"/>
    </source>
</evidence>
<dbReference type="InterPro" id="IPR011990">
    <property type="entry name" value="TPR-like_helical_dom_sf"/>
</dbReference>
<sequence>MTTNTDLPGSGAPSHARLDADTFDALKSRTEDHVRRCPADSRERWLLFELLCLDGAWERALRHLQTWATLRPDGESRAQTFRLLVQSEAFRAEVFAGRRLPCSLGPVPAWLDTLHRANAALADQDLATADALRTVALNDAPARGGDGQPLGAFAWLTDSDSRLGPVCELIATGCYHLLPFDDLSSLTLGPVTAPSDLIWRQATVTRNDGKVLHGYVPMRYPGSERGPTPVKLARHTTWTELGETSVIALGQKTWTTDHGDFGLLGLDTCRFDTRERA</sequence>
<gene>
    <name evidence="1" type="ORF">I6H06_04025</name>
    <name evidence="2" type="ORF">NFI99_00760</name>
</gene>
<dbReference type="EMBL" id="CP099583">
    <property type="protein sequence ID" value="USS43058.1"/>
    <property type="molecule type" value="Genomic_DNA"/>
</dbReference>
<organism evidence="1 3">
    <name type="scientific">Burkholderia glumae</name>
    <name type="common">Pseudomonas glumae</name>
    <dbReference type="NCBI Taxonomy" id="337"/>
    <lineage>
        <taxon>Bacteria</taxon>
        <taxon>Pseudomonadati</taxon>
        <taxon>Pseudomonadota</taxon>
        <taxon>Betaproteobacteria</taxon>
        <taxon>Burkholderiales</taxon>
        <taxon>Burkholderiaceae</taxon>
        <taxon>Burkholderia</taxon>
    </lineage>
</organism>
<dbReference type="Gene3D" id="1.25.40.10">
    <property type="entry name" value="Tetratricopeptide repeat domain"/>
    <property type="match status" value="1"/>
</dbReference>
<keyword evidence="4" id="KW-1185">Reference proteome</keyword>
<proteinExistence type="predicted"/>
<evidence type="ECO:0000313" key="2">
    <source>
        <dbReference type="EMBL" id="USS43058.1"/>
    </source>
</evidence>
<dbReference type="Proteomes" id="UP001056386">
    <property type="component" value="Chromosome 2"/>
</dbReference>